<evidence type="ECO:0000256" key="5">
    <source>
        <dbReference type="ARBA" id="ARBA00023163"/>
    </source>
</evidence>
<protein>
    <submittedName>
        <fullName evidence="7">MarR family transcriptional regulator</fullName>
    </submittedName>
</protein>
<dbReference type="RefSeq" id="WP_129890910.1">
    <property type="nucleotide sequence ID" value="NZ_CP035758.1"/>
</dbReference>
<dbReference type="InterPro" id="IPR055166">
    <property type="entry name" value="Transc_reg_Sar_Rot_HTH"/>
</dbReference>
<dbReference type="InterPro" id="IPR000835">
    <property type="entry name" value="HTH_MarR-typ"/>
</dbReference>
<evidence type="ECO:0000256" key="2">
    <source>
        <dbReference type="ARBA" id="ARBA00022490"/>
    </source>
</evidence>
<dbReference type="PANTHER" id="PTHR33164:SF5">
    <property type="entry name" value="ORGANIC HYDROPEROXIDE RESISTANCE TRANSCRIPTIONAL REGULATOR"/>
    <property type="match status" value="1"/>
</dbReference>
<dbReference type="FunFam" id="1.10.10.10:FF:000163">
    <property type="entry name" value="MarR family transcriptional regulator"/>
    <property type="match status" value="1"/>
</dbReference>
<dbReference type="Proteomes" id="UP000290365">
    <property type="component" value="Chromosome"/>
</dbReference>
<dbReference type="PANTHER" id="PTHR33164">
    <property type="entry name" value="TRANSCRIPTIONAL REGULATOR, MARR FAMILY"/>
    <property type="match status" value="1"/>
</dbReference>
<dbReference type="SUPFAM" id="SSF46785">
    <property type="entry name" value="Winged helix' DNA-binding domain"/>
    <property type="match status" value="1"/>
</dbReference>
<dbReference type="AlphaFoldDB" id="A0A4P6JWA2"/>
<dbReference type="PROSITE" id="PS50995">
    <property type="entry name" value="HTH_MARR_2"/>
    <property type="match status" value="1"/>
</dbReference>
<keyword evidence="8" id="KW-1185">Reference proteome</keyword>
<accession>A0A4P6JWA2</accession>
<evidence type="ECO:0000256" key="1">
    <source>
        <dbReference type="ARBA" id="ARBA00004496"/>
    </source>
</evidence>
<name>A0A4P6JWA2_KTERU</name>
<sequence length="152" mass="17250">MDELDLDETFKLDNQLCFALYTASRAIIDVYRPVLNELGITYPQYLVLLALWEQDHRSVKDIGNVLRLDSGTLSPLLKRLEAAGFIKRQRRAEDERVVDINLTDKGRALKQRAVKVPQSLACVLNLATPEEYISLLTLLKKLNQILASLNQA</sequence>
<dbReference type="SMART" id="SM00347">
    <property type="entry name" value="HTH_MARR"/>
    <property type="match status" value="1"/>
</dbReference>
<keyword evidence="2" id="KW-0963">Cytoplasm</keyword>
<dbReference type="Pfam" id="PF22381">
    <property type="entry name" value="Staph_reg_Sar_Rot"/>
    <property type="match status" value="1"/>
</dbReference>
<evidence type="ECO:0000256" key="4">
    <source>
        <dbReference type="ARBA" id="ARBA00023125"/>
    </source>
</evidence>
<proteinExistence type="predicted"/>
<feature type="domain" description="HTH marR-type" evidence="6">
    <location>
        <begin position="13"/>
        <end position="144"/>
    </location>
</feature>
<dbReference type="GO" id="GO:0003700">
    <property type="term" value="F:DNA-binding transcription factor activity"/>
    <property type="evidence" value="ECO:0007669"/>
    <property type="project" value="InterPro"/>
</dbReference>
<dbReference type="Gene3D" id="1.10.10.10">
    <property type="entry name" value="Winged helix-like DNA-binding domain superfamily/Winged helix DNA-binding domain"/>
    <property type="match status" value="1"/>
</dbReference>
<gene>
    <name evidence="7" type="ORF">EPA93_29245</name>
</gene>
<dbReference type="InterPro" id="IPR039422">
    <property type="entry name" value="MarR/SlyA-like"/>
</dbReference>
<evidence type="ECO:0000313" key="8">
    <source>
        <dbReference type="Proteomes" id="UP000290365"/>
    </source>
</evidence>
<organism evidence="7 8">
    <name type="scientific">Ktedonosporobacter rubrisoli</name>
    <dbReference type="NCBI Taxonomy" id="2509675"/>
    <lineage>
        <taxon>Bacteria</taxon>
        <taxon>Bacillati</taxon>
        <taxon>Chloroflexota</taxon>
        <taxon>Ktedonobacteria</taxon>
        <taxon>Ktedonobacterales</taxon>
        <taxon>Ktedonosporobacteraceae</taxon>
        <taxon>Ktedonosporobacter</taxon>
    </lineage>
</organism>
<evidence type="ECO:0000256" key="3">
    <source>
        <dbReference type="ARBA" id="ARBA00023015"/>
    </source>
</evidence>
<keyword evidence="5" id="KW-0804">Transcription</keyword>
<dbReference type="GO" id="GO:0005737">
    <property type="term" value="C:cytoplasm"/>
    <property type="evidence" value="ECO:0007669"/>
    <property type="project" value="UniProtKB-SubCell"/>
</dbReference>
<dbReference type="GO" id="GO:0003677">
    <property type="term" value="F:DNA binding"/>
    <property type="evidence" value="ECO:0007669"/>
    <property type="project" value="UniProtKB-KW"/>
</dbReference>
<dbReference type="OrthoDB" id="9806864at2"/>
<dbReference type="PRINTS" id="PR00598">
    <property type="entry name" value="HTHMARR"/>
</dbReference>
<evidence type="ECO:0000313" key="7">
    <source>
        <dbReference type="EMBL" id="QBD79844.1"/>
    </source>
</evidence>
<dbReference type="EMBL" id="CP035758">
    <property type="protein sequence ID" value="QBD79844.1"/>
    <property type="molecule type" value="Genomic_DNA"/>
</dbReference>
<dbReference type="GO" id="GO:0006950">
    <property type="term" value="P:response to stress"/>
    <property type="evidence" value="ECO:0007669"/>
    <property type="project" value="TreeGrafter"/>
</dbReference>
<comment type="subcellular location">
    <subcellularLocation>
        <location evidence="1">Cytoplasm</location>
    </subcellularLocation>
</comment>
<keyword evidence="4" id="KW-0238">DNA-binding</keyword>
<dbReference type="KEGG" id="kbs:EPA93_29245"/>
<dbReference type="InterPro" id="IPR036388">
    <property type="entry name" value="WH-like_DNA-bd_sf"/>
</dbReference>
<keyword evidence="3" id="KW-0805">Transcription regulation</keyword>
<dbReference type="InterPro" id="IPR036390">
    <property type="entry name" value="WH_DNA-bd_sf"/>
</dbReference>
<evidence type="ECO:0000259" key="6">
    <source>
        <dbReference type="PROSITE" id="PS50995"/>
    </source>
</evidence>
<reference evidence="7 8" key="1">
    <citation type="submission" date="2019-01" db="EMBL/GenBank/DDBJ databases">
        <title>Ktedonosporobacter rubrisoli SCAWS-G2.</title>
        <authorList>
            <person name="Huang Y."/>
            <person name="Yan B."/>
        </authorList>
    </citation>
    <scope>NUCLEOTIDE SEQUENCE [LARGE SCALE GENOMIC DNA]</scope>
    <source>
        <strain evidence="7 8">SCAWS-G2</strain>
    </source>
</reference>